<keyword evidence="3" id="KW-1185">Reference proteome</keyword>
<dbReference type="Proteomes" id="UP000308652">
    <property type="component" value="Unassembled WGS sequence"/>
</dbReference>
<gene>
    <name evidence="2" type="ORF">BDQ12DRAFT_206046</name>
</gene>
<feature type="region of interest" description="Disordered" evidence="1">
    <location>
        <begin position="32"/>
        <end position="82"/>
    </location>
</feature>
<proteinExistence type="predicted"/>
<sequence>MPRFLLFTVWLNQTHLRSGLWRTVKTCNMMTRSQPRSNRTHGRHKETPPSISLGGKVKSSRYASRSSIGGVSGEQNNESTGERIEMMVVDDEYLSLGASIIVQNVH</sequence>
<evidence type="ECO:0000256" key="1">
    <source>
        <dbReference type="SAM" id="MobiDB-lite"/>
    </source>
</evidence>
<dbReference type="EMBL" id="ML213609">
    <property type="protein sequence ID" value="TFK37169.1"/>
    <property type="molecule type" value="Genomic_DNA"/>
</dbReference>
<name>A0A5C3LVF2_9AGAR</name>
<accession>A0A5C3LVF2</accession>
<evidence type="ECO:0000313" key="3">
    <source>
        <dbReference type="Proteomes" id="UP000308652"/>
    </source>
</evidence>
<dbReference type="AlphaFoldDB" id="A0A5C3LVF2"/>
<reference evidence="2 3" key="1">
    <citation type="journal article" date="2019" name="Nat. Ecol. Evol.">
        <title>Megaphylogeny resolves global patterns of mushroom evolution.</title>
        <authorList>
            <person name="Varga T."/>
            <person name="Krizsan K."/>
            <person name="Foldi C."/>
            <person name="Dima B."/>
            <person name="Sanchez-Garcia M."/>
            <person name="Sanchez-Ramirez S."/>
            <person name="Szollosi G.J."/>
            <person name="Szarkandi J.G."/>
            <person name="Papp V."/>
            <person name="Albert L."/>
            <person name="Andreopoulos W."/>
            <person name="Angelini C."/>
            <person name="Antonin V."/>
            <person name="Barry K.W."/>
            <person name="Bougher N.L."/>
            <person name="Buchanan P."/>
            <person name="Buyck B."/>
            <person name="Bense V."/>
            <person name="Catcheside P."/>
            <person name="Chovatia M."/>
            <person name="Cooper J."/>
            <person name="Damon W."/>
            <person name="Desjardin D."/>
            <person name="Finy P."/>
            <person name="Geml J."/>
            <person name="Haridas S."/>
            <person name="Hughes K."/>
            <person name="Justo A."/>
            <person name="Karasinski D."/>
            <person name="Kautmanova I."/>
            <person name="Kiss B."/>
            <person name="Kocsube S."/>
            <person name="Kotiranta H."/>
            <person name="LaButti K.M."/>
            <person name="Lechner B.E."/>
            <person name="Liimatainen K."/>
            <person name="Lipzen A."/>
            <person name="Lukacs Z."/>
            <person name="Mihaltcheva S."/>
            <person name="Morgado L.N."/>
            <person name="Niskanen T."/>
            <person name="Noordeloos M.E."/>
            <person name="Ohm R.A."/>
            <person name="Ortiz-Santana B."/>
            <person name="Ovrebo C."/>
            <person name="Racz N."/>
            <person name="Riley R."/>
            <person name="Savchenko A."/>
            <person name="Shiryaev A."/>
            <person name="Soop K."/>
            <person name="Spirin V."/>
            <person name="Szebenyi C."/>
            <person name="Tomsovsky M."/>
            <person name="Tulloss R.E."/>
            <person name="Uehling J."/>
            <person name="Grigoriev I.V."/>
            <person name="Vagvolgyi C."/>
            <person name="Papp T."/>
            <person name="Martin F.M."/>
            <person name="Miettinen O."/>
            <person name="Hibbett D.S."/>
            <person name="Nagy L.G."/>
        </authorList>
    </citation>
    <scope>NUCLEOTIDE SEQUENCE [LARGE SCALE GENOMIC DNA]</scope>
    <source>
        <strain evidence="2 3">CBS 166.37</strain>
    </source>
</reference>
<protein>
    <submittedName>
        <fullName evidence="2">Uncharacterized protein</fullName>
    </submittedName>
</protein>
<evidence type="ECO:0000313" key="2">
    <source>
        <dbReference type="EMBL" id="TFK37169.1"/>
    </source>
</evidence>
<organism evidence="2 3">
    <name type="scientific">Crucibulum laeve</name>
    <dbReference type="NCBI Taxonomy" id="68775"/>
    <lineage>
        <taxon>Eukaryota</taxon>
        <taxon>Fungi</taxon>
        <taxon>Dikarya</taxon>
        <taxon>Basidiomycota</taxon>
        <taxon>Agaricomycotina</taxon>
        <taxon>Agaricomycetes</taxon>
        <taxon>Agaricomycetidae</taxon>
        <taxon>Agaricales</taxon>
        <taxon>Agaricineae</taxon>
        <taxon>Nidulariaceae</taxon>
        <taxon>Crucibulum</taxon>
    </lineage>
</organism>
<feature type="compositionally biased region" description="Polar residues" evidence="1">
    <location>
        <begin position="61"/>
        <end position="79"/>
    </location>
</feature>